<feature type="transmembrane region" description="Helical" evidence="1">
    <location>
        <begin position="36"/>
        <end position="57"/>
    </location>
</feature>
<name>A0ABX0I153_9FLAO</name>
<keyword evidence="4" id="KW-1185">Reference proteome</keyword>
<dbReference type="SUPFAM" id="SSF103481">
    <property type="entry name" value="Multidrug resistance efflux transporter EmrE"/>
    <property type="match status" value="2"/>
</dbReference>
<dbReference type="PANTHER" id="PTHR22911">
    <property type="entry name" value="ACYL-MALONYL CONDENSING ENZYME-RELATED"/>
    <property type="match status" value="1"/>
</dbReference>
<evidence type="ECO:0000313" key="4">
    <source>
        <dbReference type="Proteomes" id="UP000800984"/>
    </source>
</evidence>
<protein>
    <submittedName>
        <fullName evidence="3">EamA family transporter</fullName>
    </submittedName>
</protein>
<dbReference type="Proteomes" id="UP000800984">
    <property type="component" value="Unassembled WGS sequence"/>
</dbReference>
<feature type="transmembrane region" description="Helical" evidence="1">
    <location>
        <begin position="245"/>
        <end position="267"/>
    </location>
</feature>
<feature type="transmembrane region" description="Helical" evidence="1">
    <location>
        <begin position="131"/>
        <end position="147"/>
    </location>
</feature>
<keyword evidence="1" id="KW-1133">Transmembrane helix</keyword>
<feature type="domain" description="EamA" evidence="2">
    <location>
        <begin position="157"/>
        <end position="290"/>
    </location>
</feature>
<accession>A0ABX0I153</accession>
<comment type="caution">
    <text evidence="3">The sequence shown here is derived from an EMBL/GenBank/DDBJ whole genome shotgun (WGS) entry which is preliminary data.</text>
</comment>
<feature type="transmembrane region" description="Helical" evidence="1">
    <location>
        <begin position="220"/>
        <end position="238"/>
    </location>
</feature>
<feature type="transmembrane region" description="Helical" evidence="1">
    <location>
        <begin position="100"/>
        <end position="119"/>
    </location>
</feature>
<dbReference type="EMBL" id="JAAJBT010000001">
    <property type="protein sequence ID" value="NHM00915.1"/>
    <property type="molecule type" value="Genomic_DNA"/>
</dbReference>
<sequence length="298" mass="32913">MRNEILKGVFLVALGATSYGMLATFVKLAYKDGFSTAEVTSSQFIYGILGVLLINLFQKFNNKEKAIQASAKNISQLMIAGTSLGMTSVFYYLCVRYIDVSIAIVLLMQTVWMGVLLEWYLDKKLPSSQKIISVVIVLFGTFLATKLYEFDVKLDWRGIFWGILAAASFTTTMFTANKVALGISSAQRSLYMLLGGAVIVFTFSAFTQNGALNFDIFKNYGLFLALFGTIIPPMLLNAGFPKTGLGLGSIVASLELPVSVLMAFLILKEEVVIWQWFGILLIILAIVIMNINFSKKKI</sequence>
<gene>
    <name evidence="3" type="ORF">G4D72_02195</name>
</gene>
<keyword evidence="1" id="KW-0472">Membrane</keyword>
<organism evidence="3 4">
    <name type="scientific">Flavobacterium difficile</name>
    <dbReference type="NCBI Taxonomy" id="2709659"/>
    <lineage>
        <taxon>Bacteria</taxon>
        <taxon>Pseudomonadati</taxon>
        <taxon>Bacteroidota</taxon>
        <taxon>Flavobacteriia</taxon>
        <taxon>Flavobacteriales</taxon>
        <taxon>Flavobacteriaceae</taxon>
        <taxon>Flavobacterium</taxon>
    </lineage>
</organism>
<feature type="domain" description="EamA" evidence="2">
    <location>
        <begin position="7"/>
        <end position="144"/>
    </location>
</feature>
<dbReference type="PANTHER" id="PTHR22911:SF137">
    <property type="entry name" value="SOLUTE CARRIER FAMILY 35 MEMBER G2-RELATED"/>
    <property type="match status" value="1"/>
</dbReference>
<evidence type="ECO:0000256" key="1">
    <source>
        <dbReference type="SAM" id="Phobius"/>
    </source>
</evidence>
<dbReference type="InterPro" id="IPR037185">
    <property type="entry name" value="EmrE-like"/>
</dbReference>
<feature type="transmembrane region" description="Helical" evidence="1">
    <location>
        <begin position="159"/>
        <end position="177"/>
    </location>
</feature>
<feature type="transmembrane region" description="Helical" evidence="1">
    <location>
        <begin position="9"/>
        <end position="30"/>
    </location>
</feature>
<dbReference type="InterPro" id="IPR000620">
    <property type="entry name" value="EamA_dom"/>
</dbReference>
<dbReference type="RefSeq" id="WP_166075949.1">
    <property type="nucleotide sequence ID" value="NZ_JAAJBT010000001.1"/>
</dbReference>
<evidence type="ECO:0000259" key="2">
    <source>
        <dbReference type="Pfam" id="PF00892"/>
    </source>
</evidence>
<feature type="transmembrane region" description="Helical" evidence="1">
    <location>
        <begin position="77"/>
        <end position="94"/>
    </location>
</feature>
<dbReference type="Pfam" id="PF00892">
    <property type="entry name" value="EamA"/>
    <property type="match status" value="2"/>
</dbReference>
<reference evidence="3 4" key="1">
    <citation type="submission" date="2020-02" db="EMBL/GenBank/DDBJ databases">
        <authorList>
            <person name="Chen W.-M."/>
        </authorList>
    </citation>
    <scope>NUCLEOTIDE SEQUENCE [LARGE SCALE GENOMIC DNA]</scope>
    <source>
        <strain evidence="3 4">KDG-16</strain>
    </source>
</reference>
<keyword evidence="1" id="KW-0812">Transmembrane</keyword>
<proteinExistence type="predicted"/>
<evidence type="ECO:0000313" key="3">
    <source>
        <dbReference type="EMBL" id="NHM00915.1"/>
    </source>
</evidence>
<feature type="transmembrane region" description="Helical" evidence="1">
    <location>
        <begin position="189"/>
        <end position="208"/>
    </location>
</feature>
<feature type="transmembrane region" description="Helical" evidence="1">
    <location>
        <begin position="273"/>
        <end position="293"/>
    </location>
</feature>